<dbReference type="AlphaFoldDB" id="A0A0H0XKW8"/>
<evidence type="ECO:0000313" key="3">
    <source>
        <dbReference type="Proteomes" id="UP000053455"/>
    </source>
</evidence>
<accession>A0A0H0XKW8</accession>
<organism evidence="2 3">
    <name type="scientific">Aurantiacibacter marinus</name>
    <dbReference type="NCBI Taxonomy" id="874156"/>
    <lineage>
        <taxon>Bacteria</taxon>
        <taxon>Pseudomonadati</taxon>
        <taxon>Pseudomonadota</taxon>
        <taxon>Alphaproteobacteria</taxon>
        <taxon>Sphingomonadales</taxon>
        <taxon>Erythrobacteraceae</taxon>
        <taxon>Aurantiacibacter</taxon>
    </lineage>
</organism>
<gene>
    <name evidence="2" type="ORF">AAV99_13150</name>
</gene>
<sequence length="181" mass="20130">MAASRNIREAAIFRTLILIAIGAAFAAFALGFVSLGEQPPIFLRIMFGLLGTLAMYGGLHHLRFLFRRRNALAGGRDRKGTLQLRGKLDDESGTALAIFSTSYGEWVLMLDPGKIRARETEFREGVPARATVDEDDRIYALRIGSESFVLQSESIAFDGKMRLAIEKSESWMAERDKKRSG</sequence>
<evidence type="ECO:0000313" key="2">
    <source>
        <dbReference type="EMBL" id="KLI62979.1"/>
    </source>
</evidence>
<comment type="caution">
    <text evidence="2">The sequence shown here is derived from an EMBL/GenBank/DDBJ whole genome shotgun (WGS) entry which is preliminary data.</text>
</comment>
<keyword evidence="1" id="KW-1133">Transmembrane helix</keyword>
<keyword evidence="3" id="KW-1185">Reference proteome</keyword>
<dbReference type="PATRIC" id="fig|874156.12.peg.2714"/>
<evidence type="ECO:0000256" key="1">
    <source>
        <dbReference type="SAM" id="Phobius"/>
    </source>
</evidence>
<protein>
    <submittedName>
        <fullName evidence="2">Uncharacterized protein</fullName>
    </submittedName>
</protein>
<dbReference type="RefSeq" id="WP_047094500.1">
    <property type="nucleotide sequence ID" value="NZ_LBHU01000004.1"/>
</dbReference>
<dbReference type="STRING" id="874156.GCA_001021555_02715"/>
<feature type="transmembrane region" description="Helical" evidence="1">
    <location>
        <begin position="12"/>
        <end position="35"/>
    </location>
</feature>
<dbReference type="Proteomes" id="UP000053455">
    <property type="component" value="Unassembled WGS sequence"/>
</dbReference>
<reference evidence="2 3" key="1">
    <citation type="submission" date="2015-04" db="EMBL/GenBank/DDBJ databases">
        <title>The draft genome sequence of Erythrobacter marinus HWDM-33.</title>
        <authorList>
            <person name="Zhuang L."/>
            <person name="Liu Y."/>
            <person name="Shao Z."/>
        </authorList>
    </citation>
    <scope>NUCLEOTIDE SEQUENCE [LARGE SCALE GENOMIC DNA]</scope>
    <source>
        <strain evidence="2 3">HWDM-33</strain>
    </source>
</reference>
<keyword evidence="1" id="KW-0812">Transmembrane</keyword>
<proteinExistence type="predicted"/>
<dbReference type="OrthoDB" id="7405163at2"/>
<dbReference type="EMBL" id="LBHU01000004">
    <property type="protein sequence ID" value="KLI62979.1"/>
    <property type="molecule type" value="Genomic_DNA"/>
</dbReference>
<feature type="transmembrane region" description="Helical" evidence="1">
    <location>
        <begin position="41"/>
        <end position="59"/>
    </location>
</feature>
<name>A0A0H0XKW8_9SPHN</name>
<keyword evidence="1" id="KW-0472">Membrane</keyword>